<evidence type="ECO:0000256" key="8">
    <source>
        <dbReference type="ARBA" id="ARBA00024647"/>
    </source>
</evidence>
<dbReference type="InterPro" id="IPR007861">
    <property type="entry name" value="DNA_mismatch_repair_MutS_clamp"/>
</dbReference>
<evidence type="ECO:0000256" key="1">
    <source>
        <dbReference type="ARBA" id="ARBA00006271"/>
    </source>
</evidence>
<dbReference type="Pfam" id="PF01624">
    <property type="entry name" value="MutS_I"/>
    <property type="match status" value="1"/>
</dbReference>
<dbReference type="SUPFAM" id="SSF48334">
    <property type="entry name" value="DNA repair protein MutS, domain III"/>
    <property type="match status" value="1"/>
</dbReference>
<dbReference type="Pfam" id="PF05188">
    <property type="entry name" value="MutS_II"/>
    <property type="match status" value="1"/>
</dbReference>
<dbReference type="PANTHER" id="PTHR11361:SF34">
    <property type="entry name" value="DNA MISMATCH REPAIR PROTEIN MSH1, MITOCHONDRIAL"/>
    <property type="match status" value="1"/>
</dbReference>
<dbReference type="GO" id="GO:0005524">
    <property type="term" value="F:ATP binding"/>
    <property type="evidence" value="ECO:0007669"/>
    <property type="project" value="UniProtKB-UniRule"/>
</dbReference>
<dbReference type="Gene3D" id="1.10.1420.10">
    <property type="match status" value="2"/>
</dbReference>
<evidence type="ECO:0000256" key="7">
    <source>
        <dbReference type="ARBA" id="ARBA00023204"/>
    </source>
</evidence>
<dbReference type="Gene3D" id="3.40.1170.10">
    <property type="entry name" value="DNA repair protein MutS, domain I"/>
    <property type="match status" value="1"/>
</dbReference>
<evidence type="ECO:0000256" key="10">
    <source>
        <dbReference type="RuleBase" id="RU003756"/>
    </source>
</evidence>
<dbReference type="InterPro" id="IPR045076">
    <property type="entry name" value="MutS"/>
</dbReference>
<dbReference type="Proteomes" id="UP000284219">
    <property type="component" value="Unassembled WGS sequence"/>
</dbReference>
<dbReference type="InterPro" id="IPR036678">
    <property type="entry name" value="MutS_con_dom_sf"/>
</dbReference>
<comment type="caution">
    <text evidence="12">The sequence shown here is derived from an EMBL/GenBank/DDBJ whole genome shotgun (WGS) entry which is preliminary data.</text>
</comment>
<proteinExistence type="inferred from homology"/>
<keyword evidence="6 9" id="KW-0238">DNA-binding</keyword>
<evidence type="ECO:0000313" key="13">
    <source>
        <dbReference type="Proteomes" id="UP000284219"/>
    </source>
</evidence>
<evidence type="ECO:0000256" key="4">
    <source>
        <dbReference type="ARBA" id="ARBA00022763"/>
    </source>
</evidence>
<dbReference type="GO" id="GO:0140664">
    <property type="term" value="F:ATP-dependent DNA damage sensor activity"/>
    <property type="evidence" value="ECO:0007669"/>
    <property type="project" value="InterPro"/>
</dbReference>
<dbReference type="InterPro" id="IPR036187">
    <property type="entry name" value="DNA_mismatch_repair_MutS_sf"/>
</dbReference>
<comment type="function">
    <text evidence="8 9">This protein is involved in the repair of mismatches in DNA. It is possible that it carries out the mismatch recognition step. This protein has a weak ATPase activity.</text>
</comment>
<evidence type="ECO:0000256" key="2">
    <source>
        <dbReference type="ARBA" id="ARBA00021982"/>
    </source>
</evidence>
<feature type="domain" description="DNA mismatch repair proteins mutS family" evidence="11">
    <location>
        <begin position="688"/>
        <end position="704"/>
    </location>
</feature>
<keyword evidence="3 9" id="KW-0547">Nucleotide-binding</keyword>
<dbReference type="InterPro" id="IPR027417">
    <property type="entry name" value="P-loop_NTPase"/>
</dbReference>
<dbReference type="FunFam" id="1.10.1420.10:FF:000007">
    <property type="entry name" value="DNA mismatch repair protein MutS"/>
    <property type="match status" value="1"/>
</dbReference>
<dbReference type="GO" id="GO:0003684">
    <property type="term" value="F:damaged DNA binding"/>
    <property type="evidence" value="ECO:0007669"/>
    <property type="project" value="UniProtKB-UniRule"/>
</dbReference>
<dbReference type="NCBIfam" id="NF003810">
    <property type="entry name" value="PRK05399.1"/>
    <property type="match status" value="1"/>
</dbReference>
<dbReference type="InterPro" id="IPR017261">
    <property type="entry name" value="DNA_mismatch_repair_MutS/MSH"/>
</dbReference>
<keyword evidence="4 9" id="KW-0227">DNA damage</keyword>
<dbReference type="Gene3D" id="3.40.50.300">
    <property type="entry name" value="P-loop containing nucleotide triphosphate hydrolases"/>
    <property type="match status" value="1"/>
</dbReference>
<name>A0A419SK79_9BACL</name>
<dbReference type="FunFam" id="3.40.1170.10:FF:000001">
    <property type="entry name" value="DNA mismatch repair protein MutS"/>
    <property type="match status" value="1"/>
</dbReference>
<evidence type="ECO:0000313" key="12">
    <source>
        <dbReference type="EMBL" id="RKD24308.1"/>
    </source>
</evidence>
<dbReference type="Pfam" id="PF05192">
    <property type="entry name" value="MutS_III"/>
    <property type="match status" value="1"/>
</dbReference>
<dbReference type="GO" id="GO:0006298">
    <property type="term" value="P:mismatch repair"/>
    <property type="evidence" value="ECO:0007669"/>
    <property type="project" value="UniProtKB-UniRule"/>
</dbReference>
<dbReference type="NCBIfam" id="TIGR01070">
    <property type="entry name" value="mutS1"/>
    <property type="match status" value="1"/>
</dbReference>
<accession>A0A419SK79</accession>
<dbReference type="PIRSF" id="PIRSF037677">
    <property type="entry name" value="DNA_mis_repair_Msh6"/>
    <property type="match status" value="1"/>
</dbReference>
<dbReference type="SUPFAM" id="SSF53150">
    <property type="entry name" value="DNA repair protein MutS, domain II"/>
    <property type="match status" value="1"/>
</dbReference>
<dbReference type="InterPro" id="IPR007860">
    <property type="entry name" value="DNA_mmatch_repair_MutS_con_dom"/>
</dbReference>
<evidence type="ECO:0000256" key="6">
    <source>
        <dbReference type="ARBA" id="ARBA00023125"/>
    </source>
</evidence>
<evidence type="ECO:0000259" key="11">
    <source>
        <dbReference type="PROSITE" id="PS00486"/>
    </source>
</evidence>
<dbReference type="SMART" id="SM00534">
    <property type="entry name" value="MUTSac"/>
    <property type="match status" value="1"/>
</dbReference>
<comment type="similarity">
    <text evidence="1 9 10">Belongs to the DNA mismatch repair MutS family.</text>
</comment>
<protein>
    <recommendedName>
        <fullName evidence="2 9">DNA mismatch repair protein MutS</fullName>
    </recommendedName>
</protein>
<organism evidence="12 13">
    <name type="scientific">Ammoniphilus oxalaticus</name>
    <dbReference type="NCBI Taxonomy" id="66863"/>
    <lineage>
        <taxon>Bacteria</taxon>
        <taxon>Bacillati</taxon>
        <taxon>Bacillota</taxon>
        <taxon>Bacilli</taxon>
        <taxon>Bacillales</taxon>
        <taxon>Paenibacillaceae</taxon>
        <taxon>Aneurinibacillus group</taxon>
        <taxon>Ammoniphilus</taxon>
    </lineage>
</organism>
<gene>
    <name evidence="9" type="primary">mutS</name>
    <name evidence="12" type="ORF">BEP19_07880</name>
</gene>
<dbReference type="RefSeq" id="WP_120189602.1">
    <property type="nucleotide sequence ID" value="NZ_MCHY01000008.1"/>
</dbReference>
<dbReference type="CDD" id="cd03284">
    <property type="entry name" value="ABC_MutS1"/>
    <property type="match status" value="1"/>
</dbReference>
<dbReference type="AlphaFoldDB" id="A0A419SK79"/>
<dbReference type="InterPro" id="IPR000432">
    <property type="entry name" value="DNA_mismatch_repair_MutS_C"/>
</dbReference>
<reference evidence="12 13" key="1">
    <citation type="submission" date="2016-08" db="EMBL/GenBank/DDBJ databases">
        <title>Novel Firmicute Genomes.</title>
        <authorList>
            <person name="Poppleton D.I."/>
            <person name="Gribaldo S."/>
        </authorList>
    </citation>
    <scope>NUCLEOTIDE SEQUENCE [LARGE SCALE GENOMIC DNA]</scope>
    <source>
        <strain evidence="12 13">RAOx-1</strain>
    </source>
</reference>
<dbReference type="Pfam" id="PF05190">
    <property type="entry name" value="MutS_IV"/>
    <property type="match status" value="1"/>
</dbReference>
<dbReference type="EMBL" id="MCHY01000008">
    <property type="protein sequence ID" value="RKD24308.1"/>
    <property type="molecule type" value="Genomic_DNA"/>
</dbReference>
<dbReference type="SMART" id="SM00533">
    <property type="entry name" value="MUTSd"/>
    <property type="match status" value="1"/>
</dbReference>
<dbReference type="Pfam" id="PF00488">
    <property type="entry name" value="MutS_V"/>
    <property type="match status" value="1"/>
</dbReference>
<dbReference type="SUPFAM" id="SSF55271">
    <property type="entry name" value="DNA repair protein MutS, domain I"/>
    <property type="match status" value="1"/>
</dbReference>
<dbReference type="GO" id="GO:0005829">
    <property type="term" value="C:cytosol"/>
    <property type="evidence" value="ECO:0007669"/>
    <property type="project" value="TreeGrafter"/>
</dbReference>
<dbReference type="FunFam" id="3.40.50.300:FF:000870">
    <property type="entry name" value="MutS protein homolog 4"/>
    <property type="match status" value="1"/>
</dbReference>
<evidence type="ECO:0000256" key="3">
    <source>
        <dbReference type="ARBA" id="ARBA00022741"/>
    </source>
</evidence>
<dbReference type="SUPFAM" id="SSF52540">
    <property type="entry name" value="P-loop containing nucleoside triphosphate hydrolases"/>
    <property type="match status" value="1"/>
</dbReference>
<dbReference type="InterPro" id="IPR005748">
    <property type="entry name" value="DNA_mismatch_repair_MutS"/>
</dbReference>
<keyword evidence="13" id="KW-1185">Reference proteome</keyword>
<evidence type="ECO:0000256" key="9">
    <source>
        <dbReference type="HAMAP-Rule" id="MF_00096"/>
    </source>
</evidence>
<sequence>MAKYTPMIEQYLSIKADYPDAFLFFRLGDFYELFFEDAVLAARELEITLTGRGGGTEERIPMCGVPYHSVDAYYEALLKKGYKIAICEQVEDPKDAKGVVKREVVRVLTPGTVMEGKLLTDREHNYLVAAWGEQQQYALAACDITTGHFYGAWFDSIEQLVGEIASYQPKEVLVPELAQSEEISKQCSNLGVQMIERVSETERETYGQLAEQQFSVSIDKPLLRNTAGLLIAYLRETQRSTLEHIQEIEIYAAQQYMLIDPYSKRNLEITESLIEKKKQGSLLWYLDQTVTAMGARMLRMWVDKPLLNRNDIEKRLDSVGFFTTQLFVREQLRDFLKLIYDLERMSGRISFGNANAKDLIHLKQSLEVVPKIKQIFEAETNLPQGVSENVAELDSCPDIVALIGKSIVDDPPLSLKEGGLIKEGYHDHLDKLKTVSRDGKQWIANLEKEEREATGIRSLKVGYNRIFGYYIEVTKSNLAAIPSGRYERKQTLANAERFITPELKEQEGLILEAEEKLTELEYNLFIEIRSQVASHVRRLQSLAHRIAQLDVLASLAEVAQERQLVRPAFSARSELVIVEGRHPVVEKVLDRDTPFIPNDTVMDGEENRLLLVTGPNMAGKSTYMRQLALIVMMAQLGSFVPAKEARLSVVDQIFTRIGAADDLVGGQSTFMVEMSDIQLMTARATKDSLVIIDEIGRGTSTHDGMSIAQAVIEYVHDQIACRALVSTHYHELAVLEESLSGMKNYHMAVQEEKDRVIFLRKLKRGATDESYGIYCATLAGLPEQIIQRAEQLLNQYRLTNRSTSETTEKHSSQLEELVQESFQLGLFSETAPPEQKRQKIDKETQQLIQSLKEVDLINMTPLQAMNFLYEMKQKLT</sequence>
<dbReference type="Gene3D" id="3.30.420.110">
    <property type="entry name" value="MutS, connector domain"/>
    <property type="match status" value="1"/>
</dbReference>
<dbReference type="PANTHER" id="PTHR11361">
    <property type="entry name" value="DNA MISMATCH REPAIR PROTEIN MUTS FAMILY MEMBER"/>
    <property type="match status" value="1"/>
</dbReference>
<dbReference type="InterPro" id="IPR007696">
    <property type="entry name" value="DNA_mismatch_repair_MutS_core"/>
</dbReference>
<dbReference type="PROSITE" id="PS00486">
    <property type="entry name" value="DNA_MISMATCH_REPAIR_2"/>
    <property type="match status" value="1"/>
</dbReference>
<dbReference type="GO" id="GO:0030983">
    <property type="term" value="F:mismatched DNA binding"/>
    <property type="evidence" value="ECO:0007669"/>
    <property type="project" value="InterPro"/>
</dbReference>
<dbReference type="InterPro" id="IPR007695">
    <property type="entry name" value="DNA_mismatch_repair_MutS-lik_N"/>
</dbReference>
<evidence type="ECO:0000256" key="5">
    <source>
        <dbReference type="ARBA" id="ARBA00022840"/>
    </source>
</evidence>
<keyword evidence="5 9" id="KW-0067">ATP-binding</keyword>
<feature type="binding site" evidence="9">
    <location>
        <begin position="614"/>
        <end position="621"/>
    </location>
    <ligand>
        <name>ATP</name>
        <dbReference type="ChEBI" id="CHEBI:30616"/>
    </ligand>
</feature>
<keyword evidence="7 9" id="KW-0234">DNA repair</keyword>
<dbReference type="InterPro" id="IPR016151">
    <property type="entry name" value="DNA_mismatch_repair_MutS_N"/>
</dbReference>
<dbReference type="HAMAP" id="MF_00096">
    <property type="entry name" value="MutS"/>
    <property type="match status" value="1"/>
</dbReference>
<dbReference type="OrthoDB" id="9802448at2"/>